<evidence type="ECO:0000259" key="2">
    <source>
        <dbReference type="Pfam" id="PF00561"/>
    </source>
</evidence>
<dbReference type="Proteomes" id="UP000235672">
    <property type="component" value="Unassembled WGS sequence"/>
</dbReference>
<dbReference type="InterPro" id="IPR029058">
    <property type="entry name" value="AB_hydrolase_fold"/>
</dbReference>
<protein>
    <recommendedName>
        <fullName evidence="2">AB hydrolase-1 domain-containing protein</fullName>
    </recommendedName>
</protein>
<dbReference type="AlphaFoldDB" id="A0A2J6Q0D1"/>
<accession>A0A2J6Q0D1</accession>
<reference evidence="3 4" key="1">
    <citation type="submission" date="2016-05" db="EMBL/GenBank/DDBJ databases">
        <title>A degradative enzymes factory behind the ericoid mycorrhizal symbiosis.</title>
        <authorList>
            <consortium name="DOE Joint Genome Institute"/>
            <person name="Martino E."/>
            <person name="Morin E."/>
            <person name="Grelet G."/>
            <person name="Kuo A."/>
            <person name="Kohler A."/>
            <person name="Daghino S."/>
            <person name="Barry K."/>
            <person name="Choi C."/>
            <person name="Cichocki N."/>
            <person name="Clum A."/>
            <person name="Copeland A."/>
            <person name="Hainaut M."/>
            <person name="Haridas S."/>
            <person name="Labutti K."/>
            <person name="Lindquist E."/>
            <person name="Lipzen A."/>
            <person name="Khouja H.-R."/>
            <person name="Murat C."/>
            <person name="Ohm R."/>
            <person name="Olson A."/>
            <person name="Spatafora J."/>
            <person name="Veneault-Fourrey C."/>
            <person name="Henrissat B."/>
            <person name="Grigoriev I."/>
            <person name="Martin F."/>
            <person name="Perotto S."/>
        </authorList>
    </citation>
    <scope>NUCLEOTIDE SEQUENCE [LARGE SCALE GENOMIC DNA]</scope>
    <source>
        <strain evidence="3 4">UAMH 7357</strain>
    </source>
</reference>
<feature type="domain" description="AB hydrolase-1" evidence="2">
    <location>
        <begin position="94"/>
        <end position="322"/>
    </location>
</feature>
<evidence type="ECO:0000313" key="4">
    <source>
        <dbReference type="Proteomes" id="UP000235672"/>
    </source>
</evidence>
<keyword evidence="1" id="KW-0732">Signal</keyword>
<evidence type="ECO:0000256" key="1">
    <source>
        <dbReference type="SAM" id="SignalP"/>
    </source>
</evidence>
<dbReference type="InterPro" id="IPR000073">
    <property type="entry name" value="AB_hydrolase_1"/>
</dbReference>
<dbReference type="Gene3D" id="3.40.50.1820">
    <property type="entry name" value="alpha/beta hydrolase"/>
    <property type="match status" value="1"/>
</dbReference>
<evidence type="ECO:0000313" key="3">
    <source>
        <dbReference type="EMBL" id="PMD19718.1"/>
    </source>
</evidence>
<dbReference type="SUPFAM" id="SSF53474">
    <property type="entry name" value="alpha/beta-Hydrolases"/>
    <property type="match status" value="1"/>
</dbReference>
<dbReference type="EMBL" id="KZ613488">
    <property type="protein sequence ID" value="PMD19718.1"/>
    <property type="molecule type" value="Genomic_DNA"/>
</dbReference>
<dbReference type="OrthoDB" id="190201at2759"/>
<sequence>MKHANLSPLLFLVPIVYSAPLEARLAICRDVTFQVSGSAQNRNLSSLNLADPNATLAAFEADAFPLVPVSGTQTLAGTFCEPTVVNENFFSLQVLFHGITGNRGYWNALGGLSTGYVPYQPQNYSWVDVAHANGYPTLALDRLGAGESSHPDPVAVVQGPYEFALYHDLAIQLRTGTTGQLLLPYENLIFVGHSYGSEIGNSMAQLFPEDFNTLILTGFSKSVLPSFFGVVLQTPEPAAVENPAKFGTLAAGYLTAPVELTHTNSFFGSPAQAYWDPEASYLYWVREDVVSVGQFVSVYVGITEAPAYRGRVLVLTGEQDQAFCGPGSPVLGFAECGSLLPDTQALFPNADYNWHSINATGHAINYHYSAQAAFQVAHRFLAGQRYEG</sequence>
<feature type="signal peptide" evidence="1">
    <location>
        <begin position="1"/>
        <end position="18"/>
    </location>
</feature>
<organism evidence="3 4">
    <name type="scientific">Hyaloscypha hepaticicola</name>
    <dbReference type="NCBI Taxonomy" id="2082293"/>
    <lineage>
        <taxon>Eukaryota</taxon>
        <taxon>Fungi</taxon>
        <taxon>Dikarya</taxon>
        <taxon>Ascomycota</taxon>
        <taxon>Pezizomycotina</taxon>
        <taxon>Leotiomycetes</taxon>
        <taxon>Helotiales</taxon>
        <taxon>Hyaloscyphaceae</taxon>
        <taxon>Hyaloscypha</taxon>
    </lineage>
</organism>
<feature type="chain" id="PRO_5014422980" description="AB hydrolase-1 domain-containing protein" evidence="1">
    <location>
        <begin position="19"/>
        <end position="388"/>
    </location>
</feature>
<proteinExistence type="predicted"/>
<gene>
    <name evidence="3" type="ORF">NA56DRAFT_628568</name>
</gene>
<keyword evidence="4" id="KW-1185">Reference proteome</keyword>
<dbReference type="Pfam" id="PF00561">
    <property type="entry name" value="Abhydrolase_1"/>
    <property type="match status" value="1"/>
</dbReference>
<name>A0A2J6Q0D1_9HELO</name>